<protein>
    <submittedName>
        <fullName evidence="1">HNH endonuclease</fullName>
    </submittedName>
</protein>
<keyword evidence="1" id="KW-0378">Hydrolase</keyword>
<keyword evidence="1" id="KW-0540">Nuclease</keyword>
<organism evidence="1 2">
    <name type="scientific">Roseateles hydrophilus</name>
    <dbReference type="NCBI Taxonomy" id="2975054"/>
    <lineage>
        <taxon>Bacteria</taxon>
        <taxon>Pseudomonadati</taxon>
        <taxon>Pseudomonadota</taxon>
        <taxon>Betaproteobacteria</taxon>
        <taxon>Burkholderiales</taxon>
        <taxon>Sphaerotilaceae</taxon>
        <taxon>Roseateles</taxon>
    </lineage>
</organism>
<name>A0ACC6CB45_9BURK</name>
<evidence type="ECO:0000313" key="2">
    <source>
        <dbReference type="Proteomes" id="UP001076464"/>
    </source>
</evidence>
<comment type="caution">
    <text evidence="1">The sequence shown here is derived from an EMBL/GenBank/DDBJ whole genome shotgun (WGS) entry which is preliminary data.</text>
</comment>
<evidence type="ECO:0000313" key="1">
    <source>
        <dbReference type="EMBL" id="MCY4745656.1"/>
    </source>
</evidence>
<gene>
    <name evidence="1" type="ORF">NYO99_11790</name>
</gene>
<keyword evidence="1" id="KW-0255">Endonuclease</keyword>
<dbReference type="EMBL" id="JAPPUY010000003">
    <property type="protein sequence ID" value="MCY4745656.1"/>
    <property type="molecule type" value="Genomic_DNA"/>
</dbReference>
<accession>A0ACC6CB45</accession>
<sequence>MFAFWVERLADKKRGLGAISFDPARVSDELRPEFTKLLRDLQRMTGETVLNNGNYPSEAIGFVTVSDGLAVIRALDQFVGDAFDRLGTRAFAPYDPTQRGGRKKKSSETSLLTWDADSAPPGVDPKVWAQIRPRRGQQKFRQRLMRAYDGRCAVTGCSVEAALEAAHVTPYSHDAVYEVTDGVLLRADVHTLFDLHLISVDPATYTVRVALSLLADYGAWNGQPLRLPADGAQYPCAQRLEAHYAEWRRLAVTRG</sequence>
<proteinExistence type="predicted"/>
<dbReference type="Proteomes" id="UP001076464">
    <property type="component" value="Unassembled WGS sequence"/>
</dbReference>
<keyword evidence="2" id="KW-1185">Reference proteome</keyword>
<reference evidence="1" key="1">
    <citation type="submission" date="2022-08" db="EMBL/GenBank/DDBJ databases">
        <title>Genome sequencing of Pelomonas sp. UHG3.</title>
        <authorList>
            <person name="So Y."/>
        </authorList>
    </citation>
    <scope>NUCLEOTIDE SEQUENCE</scope>
    <source>
        <strain evidence="1">UHG3</strain>
    </source>
</reference>